<dbReference type="AlphaFoldDB" id="A0A401RT98"/>
<dbReference type="InterPro" id="IPR029355">
    <property type="entry name" value="Pro-rich_19"/>
</dbReference>
<evidence type="ECO:0000256" key="1">
    <source>
        <dbReference type="SAM" id="MobiDB-lite"/>
    </source>
</evidence>
<keyword evidence="3" id="KW-1185">Reference proteome</keyword>
<gene>
    <name evidence="2" type="ORF">chiPu_0019825</name>
</gene>
<feature type="compositionally biased region" description="Polar residues" evidence="1">
    <location>
        <begin position="289"/>
        <end position="303"/>
    </location>
</feature>
<dbReference type="PANTHER" id="PTHR37346:SF1">
    <property type="entry name" value="PROLINE-RICH PROTEIN 19"/>
    <property type="match status" value="1"/>
</dbReference>
<dbReference type="Proteomes" id="UP000287033">
    <property type="component" value="Unassembled WGS sequence"/>
</dbReference>
<feature type="compositionally biased region" description="Pro residues" evidence="1">
    <location>
        <begin position="184"/>
        <end position="197"/>
    </location>
</feature>
<evidence type="ECO:0000313" key="3">
    <source>
        <dbReference type="Proteomes" id="UP000287033"/>
    </source>
</evidence>
<organism evidence="2 3">
    <name type="scientific">Chiloscyllium punctatum</name>
    <name type="common">Brownbanded bambooshark</name>
    <name type="synonym">Hemiscyllium punctatum</name>
    <dbReference type="NCBI Taxonomy" id="137246"/>
    <lineage>
        <taxon>Eukaryota</taxon>
        <taxon>Metazoa</taxon>
        <taxon>Chordata</taxon>
        <taxon>Craniata</taxon>
        <taxon>Vertebrata</taxon>
        <taxon>Chondrichthyes</taxon>
        <taxon>Elasmobranchii</taxon>
        <taxon>Galeomorphii</taxon>
        <taxon>Galeoidea</taxon>
        <taxon>Orectolobiformes</taxon>
        <taxon>Hemiscylliidae</taxon>
        <taxon>Chiloscyllium</taxon>
    </lineage>
</organism>
<feature type="region of interest" description="Disordered" evidence="1">
    <location>
        <begin position="76"/>
        <end position="120"/>
    </location>
</feature>
<dbReference type="OrthoDB" id="9451259at2759"/>
<dbReference type="Pfam" id="PF15455">
    <property type="entry name" value="Pro-rich_19"/>
    <property type="match status" value="1"/>
</dbReference>
<feature type="region of interest" description="Disordered" evidence="1">
    <location>
        <begin position="517"/>
        <end position="548"/>
    </location>
</feature>
<proteinExistence type="predicted"/>
<feature type="compositionally biased region" description="Basic and acidic residues" evidence="1">
    <location>
        <begin position="156"/>
        <end position="167"/>
    </location>
</feature>
<reference evidence="2 3" key="1">
    <citation type="journal article" date="2018" name="Nat. Ecol. Evol.">
        <title>Shark genomes provide insights into elasmobranch evolution and the origin of vertebrates.</title>
        <authorList>
            <person name="Hara Y"/>
            <person name="Yamaguchi K"/>
            <person name="Onimaru K"/>
            <person name="Kadota M"/>
            <person name="Koyanagi M"/>
            <person name="Keeley SD"/>
            <person name="Tatsumi K"/>
            <person name="Tanaka K"/>
            <person name="Motone F"/>
            <person name="Kageyama Y"/>
            <person name="Nozu R"/>
            <person name="Adachi N"/>
            <person name="Nishimura O"/>
            <person name="Nakagawa R"/>
            <person name="Tanegashima C"/>
            <person name="Kiyatake I"/>
            <person name="Matsumoto R"/>
            <person name="Murakumo K"/>
            <person name="Nishida K"/>
            <person name="Terakita A"/>
            <person name="Kuratani S"/>
            <person name="Sato K"/>
            <person name="Hyodo S Kuraku.S."/>
        </authorList>
    </citation>
    <scope>NUCLEOTIDE SEQUENCE [LARGE SCALE GENOMIC DNA]</scope>
</reference>
<name>A0A401RT98_CHIPU</name>
<feature type="region of interest" description="Disordered" evidence="1">
    <location>
        <begin position="150"/>
        <end position="213"/>
    </location>
</feature>
<feature type="compositionally biased region" description="Basic and acidic residues" evidence="1">
    <location>
        <begin position="76"/>
        <end position="85"/>
    </location>
</feature>
<protein>
    <submittedName>
        <fullName evidence="2">Uncharacterized protein</fullName>
    </submittedName>
</protein>
<comment type="caution">
    <text evidence="2">The sequence shown here is derived from an EMBL/GenBank/DDBJ whole genome shotgun (WGS) entry which is preliminary data.</text>
</comment>
<feature type="region of interest" description="Disordered" evidence="1">
    <location>
        <begin position="267"/>
        <end position="303"/>
    </location>
</feature>
<dbReference type="PANTHER" id="PTHR37346">
    <property type="entry name" value="PROLINE-RICH PROTEIN 19"/>
    <property type="match status" value="1"/>
</dbReference>
<dbReference type="STRING" id="137246.A0A401RT98"/>
<dbReference type="EMBL" id="BEZZ01002184">
    <property type="protein sequence ID" value="GCC21356.1"/>
    <property type="molecule type" value="Genomic_DNA"/>
</dbReference>
<sequence>MAVFVFSGHGLTMSHHHTANRSNILRYFESALRGSPREKGSLPSAVTHTRPAPGQSCKAAVKVKRRKTRRELNRAKFGRDLGEKPSRRKPWAQGAGKASGCHCQRARAEPGSAAKPSARSSWVITQNRLTQRHLGIFNKEVKSVAAERLPLSDGQADARESAPHTAKDASLGGTPLPGKEVTPLPAPVEEPRSPTPEPARKGCQPTATHRPPAPVDEVAQKLLRALGTQRAFPGQTLVRQTQQQLLELLVKRHGRWAARLLEGNASATNATEIQGPHSGTDPPKGHLIASNTSPSGDQLTKKTSLVRKERDCEFPVHSTPLMVTGPLGGKRLGSPYKAGCESEQLLSLPEYVCLSLTPSLWFGPQVNRVWYRQQQSDGFSVCVRAATATASPGPCLQQEVTDGATLITASQASHHLLRPRSQVQERPTSQHCARPQQMCLWANAGPLQTARVGGAIFPSPVLAPSQSESAWDLLTRAVSGMERNCGLSPLPPAANTSEGQLFTLGKDSGFRGRGWEARDGTGHSHFPRRLRGPTTGDPEGHRISGLPLGDIGNLYRPQALEGATESATGTRGRQSICGSAGLDPWLWPAQAQVGALPLPLAFYYPPSGALEWADSPVPGWGRAPQTPTWKPTSPEPWVYPRMKLY</sequence>
<accession>A0A401RT98</accession>
<evidence type="ECO:0000313" key="2">
    <source>
        <dbReference type="EMBL" id="GCC21356.1"/>
    </source>
</evidence>